<dbReference type="InterPro" id="IPR001882">
    <property type="entry name" value="Biotin_BS"/>
</dbReference>
<sequence>MKKYKIKLNDKVYEVEVEELEEDQIVEKSTPKIQDSIQKQQPDIQKQSSAGNESIKAPMPGKIVSLQVKEGETVKKGQVVCTLEAMKMENEIVSPKDGEVSSISIAQGQNVSAEDILLFIG</sequence>
<evidence type="ECO:0000313" key="4">
    <source>
        <dbReference type="EMBL" id="WFD11645.1"/>
    </source>
</evidence>
<organism evidence="4 5">
    <name type="scientific">Tepidibacter hydrothermalis</name>
    <dbReference type="NCBI Taxonomy" id="3036126"/>
    <lineage>
        <taxon>Bacteria</taxon>
        <taxon>Bacillati</taxon>
        <taxon>Bacillota</taxon>
        <taxon>Clostridia</taxon>
        <taxon>Peptostreptococcales</taxon>
        <taxon>Peptostreptococcaceae</taxon>
        <taxon>Tepidibacter</taxon>
    </lineage>
</organism>
<name>A0ABY8EFB4_9FIRM</name>
<evidence type="ECO:0000256" key="2">
    <source>
        <dbReference type="SAM" id="MobiDB-lite"/>
    </source>
</evidence>
<dbReference type="InterPro" id="IPR050709">
    <property type="entry name" value="Biotin_Carboxyl_Carrier/Decarb"/>
</dbReference>
<dbReference type="PANTHER" id="PTHR45266">
    <property type="entry name" value="OXALOACETATE DECARBOXYLASE ALPHA CHAIN"/>
    <property type="match status" value="1"/>
</dbReference>
<proteinExistence type="predicted"/>
<keyword evidence="1" id="KW-0092">Biotin</keyword>
<evidence type="ECO:0000259" key="3">
    <source>
        <dbReference type="PROSITE" id="PS50968"/>
    </source>
</evidence>
<dbReference type="PROSITE" id="PS50968">
    <property type="entry name" value="BIOTINYL_LIPOYL"/>
    <property type="match status" value="1"/>
</dbReference>
<dbReference type="EMBL" id="CP120733">
    <property type="protein sequence ID" value="WFD11645.1"/>
    <property type="molecule type" value="Genomic_DNA"/>
</dbReference>
<feature type="compositionally biased region" description="Polar residues" evidence="2">
    <location>
        <begin position="31"/>
        <end position="52"/>
    </location>
</feature>
<dbReference type="Gene3D" id="2.40.50.100">
    <property type="match status" value="1"/>
</dbReference>
<keyword evidence="5" id="KW-1185">Reference proteome</keyword>
<dbReference type="Pfam" id="PF00364">
    <property type="entry name" value="Biotin_lipoyl"/>
    <property type="match status" value="1"/>
</dbReference>
<dbReference type="CDD" id="cd06850">
    <property type="entry name" value="biotinyl_domain"/>
    <property type="match status" value="1"/>
</dbReference>
<evidence type="ECO:0000313" key="5">
    <source>
        <dbReference type="Proteomes" id="UP001222800"/>
    </source>
</evidence>
<gene>
    <name evidence="4" type="ORF">P4S50_06105</name>
</gene>
<dbReference type="PROSITE" id="PS00188">
    <property type="entry name" value="BIOTIN"/>
    <property type="match status" value="1"/>
</dbReference>
<dbReference type="RefSeq" id="WP_277733750.1">
    <property type="nucleotide sequence ID" value="NZ_CP120733.1"/>
</dbReference>
<dbReference type="SUPFAM" id="SSF51230">
    <property type="entry name" value="Single hybrid motif"/>
    <property type="match status" value="1"/>
</dbReference>
<accession>A0ABY8EFB4</accession>
<protein>
    <submittedName>
        <fullName evidence="4">Biotin/lipoyl-binding protein</fullName>
    </submittedName>
</protein>
<feature type="region of interest" description="Disordered" evidence="2">
    <location>
        <begin position="24"/>
        <end position="57"/>
    </location>
</feature>
<dbReference type="Proteomes" id="UP001222800">
    <property type="component" value="Chromosome"/>
</dbReference>
<dbReference type="InterPro" id="IPR011053">
    <property type="entry name" value="Single_hybrid_motif"/>
</dbReference>
<dbReference type="InterPro" id="IPR000089">
    <property type="entry name" value="Biotin_lipoyl"/>
</dbReference>
<feature type="domain" description="Lipoyl-binding" evidence="3">
    <location>
        <begin position="44"/>
        <end position="121"/>
    </location>
</feature>
<reference evidence="4 5" key="1">
    <citation type="submission" date="2023-03" db="EMBL/GenBank/DDBJ databases">
        <title>Complete genome sequence of Tepidibacter sp. SWIR-1, isolated from a deep-sea hydrothermal vent.</title>
        <authorList>
            <person name="Li X."/>
        </authorList>
    </citation>
    <scope>NUCLEOTIDE SEQUENCE [LARGE SCALE GENOMIC DNA]</scope>
    <source>
        <strain evidence="4 5">SWIR-1</strain>
    </source>
</reference>
<evidence type="ECO:0000256" key="1">
    <source>
        <dbReference type="ARBA" id="ARBA00023267"/>
    </source>
</evidence>
<dbReference type="PANTHER" id="PTHR45266:SF3">
    <property type="entry name" value="OXALOACETATE DECARBOXYLASE ALPHA CHAIN"/>
    <property type="match status" value="1"/>
</dbReference>